<dbReference type="InterPro" id="IPR009945">
    <property type="entry name" value="ATPase_inh_sub_z"/>
</dbReference>
<evidence type="ECO:0000313" key="1">
    <source>
        <dbReference type="EMBL" id="MBB3997623.1"/>
    </source>
</evidence>
<dbReference type="Proteomes" id="UP000542776">
    <property type="component" value="Unassembled WGS sequence"/>
</dbReference>
<reference evidence="1 2" key="1">
    <citation type="submission" date="2020-08" db="EMBL/GenBank/DDBJ databases">
        <title>Genomic Encyclopedia of Type Strains, Phase IV (KMG-IV): sequencing the most valuable type-strain genomes for metagenomic binning, comparative biology and taxonomic classification.</title>
        <authorList>
            <person name="Goeker M."/>
        </authorList>
    </citation>
    <scope>NUCLEOTIDE SEQUENCE [LARGE SCALE GENOMIC DNA]</scope>
    <source>
        <strain evidence="1 2">DSM 102238</strain>
    </source>
</reference>
<dbReference type="EMBL" id="JACIEK010000002">
    <property type="protein sequence ID" value="MBB3997623.1"/>
    <property type="molecule type" value="Genomic_DNA"/>
</dbReference>
<dbReference type="RefSeq" id="WP_183199173.1">
    <property type="nucleotide sequence ID" value="NZ_JACIEK010000002.1"/>
</dbReference>
<dbReference type="AlphaFoldDB" id="A0A7W6H458"/>
<keyword evidence="2" id="KW-1185">Reference proteome</keyword>
<sequence>MSIEDRHEIAERAFVHHEERSFRDRARADRDVGLWAAGHLGLGGEAAQAYATGIMNAGVASRDGRGGFDRAVADLRATPVNVEMVRTRYAMAMASTPGALFATYEVGAAAPH</sequence>
<proteinExistence type="predicted"/>
<evidence type="ECO:0008006" key="3">
    <source>
        <dbReference type="Google" id="ProtNLM"/>
    </source>
</evidence>
<name>A0A7W6H458_9HYPH</name>
<accession>A0A7W6H458</accession>
<gene>
    <name evidence="1" type="ORF">GGR04_001459</name>
</gene>
<dbReference type="InterPro" id="IPR038293">
    <property type="entry name" value="ATPase_inh_sub_z_sf"/>
</dbReference>
<evidence type="ECO:0000313" key="2">
    <source>
        <dbReference type="Proteomes" id="UP000542776"/>
    </source>
</evidence>
<protein>
    <recommendedName>
        <fullName evidence="3">DUF1476 domain-containing protein</fullName>
    </recommendedName>
</protein>
<comment type="caution">
    <text evidence="1">The sequence shown here is derived from an EMBL/GenBank/DDBJ whole genome shotgun (WGS) entry which is preliminary data.</text>
</comment>
<dbReference type="Pfam" id="PF07345">
    <property type="entry name" value="ATPaseInh_sub_z"/>
    <property type="match status" value="1"/>
</dbReference>
<dbReference type="Gene3D" id="1.10.790.20">
    <property type="entry name" value="Domain of unknown function DUF1476"/>
    <property type="match status" value="1"/>
</dbReference>
<organism evidence="1 2">
    <name type="scientific">Aureimonas pseudogalii</name>
    <dbReference type="NCBI Taxonomy" id="1744844"/>
    <lineage>
        <taxon>Bacteria</taxon>
        <taxon>Pseudomonadati</taxon>
        <taxon>Pseudomonadota</taxon>
        <taxon>Alphaproteobacteria</taxon>
        <taxon>Hyphomicrobiales</taxon>
        <taxon>Aurantimonadaceae</taxon>
        <taxon>Aureimonas</taxon>
    </lineage>
</organism>